<evidence type="ECO:0000256" key="1">
    <source>
        <dbReference type="ARBA" id="ARBA00004370"/>
    </source>
</evidence>
<feature type="domain" description="Bacterial surface antigen (D15)" evidence="4">
    <location>
        <begin position="574"/>
        <end position="822"/>
    </location>
</feature>
<evidence type="ECO:0000256" key="3">
    <source>
        <dbReference type="SAM" id="SignalP"/>
    </source>
</evidence>
<proteinExistence type="predicted"/>
<dbReference type="Pfam" id="PF01103">
    <property type="entry name" value="Omp85"/>
    <property type="match status" value="1"/>
</dbReference>
<organism evidence="5 6">
    <name type="scientific">Mucilaginibacter oryzae</name>
    <dbReference type="NCBI Taxonomy" id="468058"/>
    <lineage>
        <taxon>Bacteria</taxon>
        <taxon>Pseudomonadati</taxon>
        <taxon>Bacteroidota</taxon>
        <taxon>Sphingobacteriia</taxon>
        <taxon>Sphingobacteriales</taxon>
        <taxon>Sphingobacteriaceae</taxon>
        <taxon>Mucilaginibacter</taxon>
    </lineage>
</organism>
<dbReference type="Proteomes" id="UP000245678">
    <property type="component" value="Unassembled WGS sequence"/>
</dbReference>
<evidence type="ECO:0000313" key="5">
    <source>
        <dbReference type="EMBL" id="PWK78302.1"/>
    </source>
</evidence>
<gene>
    <name evidence="5" type="ORF">LX99_02142</name>
</gene>
<dbReference type="Gene3D" id="2.40.160.50">
    <property type="entry name" value="membrane protein fhac: a member of the omp85/tpsb transporter family"/>
    <property type="match status" value="1"/>
</dbReference>
<comment type="caution">
    <text evidence="5">The sequence shown here is derived from an EMBL/GenBank/DDBJ whole genome shotgun (WGS) entry which is preliminary data.</text>
</comment>
<keyword evidence="6" id="KW-1185">Reference proteome</keyword>
<dbReference type="EMBL" id="QGHA01000003">
    <property type="protein sequence ID" value="PWK78302.1"/>
    <property type="molecule type" value="Genomic_DNA"/>
</dbReference>
<dbReference type="InterPro" id="IPR000184">
    <property type="entry name" value="Bac_surfAg_D15"/>
</dbReference>
<comment type="subcellular location">
    <subcellularLocation>
        <location evidence="1">Membrane</location>
    </subcellularLocation>
</comment>
<evidence type="ECO:0000313" key="6">
    <source>
        <dbReference type="Proteomes" id="UP000245678"/>
    </source>
</evidence>
<evidence type="ECO:0000256" key="2">
    <source>
        <dbReference type="ARBA" id="ARBA00023136"/>
    </source>
</evidence>
<keyword evidence="2" id="KW-0472">Membrane</keyword>
<name>A0A316HTK7_9SPHI</name>
<evidence type="ECO:0000259" key="4">
    <source>
        <dbReference type="Pfam" id="PF01103"/>
    </source>
</evidence>
<sequence>MIKKLLLSSLLIPAGFYARGQAIAPSAWQKFPDSTVVAVHASYDQVSRIHRWLFGENYRKDWAMKVKLPVIKLSQVNGGLSPLKQGGGMESKSLRLEDKTGREWVLRSVEKVPDKLLPPNLQGTFAVDWVGDEFSGQHPYSALVVPPLAEAANVPHANPVIGVVADDPVLGQYSKTFVGLVCLLEEREPVGHSDNTFKMQDALLKSNDNRVDGREFLRARLLDLLMTDWDRHEDQWRWADTKNGKGKLYTAVPRDRDQVFHVTQGVFPSIASWSWIDPTLEDFDPAIPRVKYSLFKTRFMKEYPDAQLPYDEYMKIVNAFVKAETDAVLEASLQRLPKEIYQFRHDELLAKLKQRRDDIPRAMTAYYKFINRIVDIRTTDKSELITVTDGPDKATRITVARINKEGETKDQLMDMLYQPDITKEIRLFTSAGDDKVQINTANSPIKLRLIDSVGDKTVDVKQASRRVQFYGRKNNITFIGDTDRLNRHLSNDSLNTQFLPTNLYNVWMPLATAALNKDDGFLLGAGFKYTGYDGFRKLPYSTVQQLMITHSFATDAFRIRYSGEWIDVFGKADFTMQANIQSPDNTVNFFGLGNESTLNKFKGYRTFYRTRYDIYQFDPALRWHTGKNSDISAGPSFQFYHLDLNDNAGRFISQTSLINSYDSLTVGKDKAHLGALINYTTNQRDNNILPKKGFYFTVTAQGYTGLNDDSKSFVQIKPEFTWYQSLTPGGAVVLSDRVGGGVSFGKPAFYQSLFLGGQGNLLGYLQNRFAGKHMVFNNLQARVKLADIASYILPGQLGLVGFYDAGRVWVDNEHSDKWHTGTGGGLYFAPASLTVLQLLAGHSTEGWYPYISLNFRL</sequence>
<reference evidence="5 6" key="1">
    <citation type="submission" date="2018-05" db="EMBL/GenBank/DDBJ databases">
        <title>Genomic Encyclopedia of Archaeal and Bacterial Type Strains, Phase II (KMG-II): from individual species to whole genera.</title>
        <authorList>
            <person name="Goeker M."/>
        </authorList>
    </citation>
    <scope>NUCLEOTIDE SEQUENCE [LARGE SCALE GENOMIC DNA]</scope>
    <source>
        <strain evidence="5 6">DSM 19975</strain>
    </source>
</reference>
<dbReference type="AlphaFoldDB" id="A0A316HTK7"/>
<dbReference type="RefSeq" id="WP_109607863.1">
    <property type="nucleotide sequence ID" value="NZ_QGHA01000003.1"/>
</dbReference>
<keyword evidence="3" id="KW-0732">Signal</keyword>
<dbReference type="GO" id="GO:0019867">
    <property type="term" value="C:outer membrane"/>
    <property type="evidence" value="ECO:0007669"/>
    <property type="project" value="InterPro"/>
</dbReference>
<feature type="signal peptide" evidence="3">
    <location>
        <begin position="1"/>
        <end position="18"/>
    </location>
</feature>
<accession>A0A316HTK7</accession>
<protein>
    <submittedName>
        <fullName evidence="5">Surface antigen-like protein</fullName>
    </submittedName>
</protein>
<feature type="chain" id="PRO_5016429532" evidence="3">
    <location>
        <begin position="19"/>
        <end position="857"/>
    </location>
</feature>